<keyword evidence="3" id="KW-1185">Reference proteome</keyword>
<feature type="compositionally biased region" description="Basic and acidic residues" evidence="1">
    <location>
        <begin position="314"/>
        <end position="350"/>
    </location>
</feature>
<feature type="region of interest" description="Disordered" evidence="1">
    <location>
        <begin position="223"/>
        <end position="465"/>
    </location>
</feature>
<evidence type="ECO:0000256" key="1">
    <source>
        <dbReference type="SAM" id="MobiDB-lite"/>
    </source>
</evidence>
<feature type="compositionally biased region" description="Acidic residues" evidence="1">
    <location>
        <begin position="304"/>
        <end position="313"/>
    </location>
</feature>
<gene>
    <name evidence="2" type="ORF">BW730_14665</name>
</gene>
<feature type="compositionally biased region" description="Basic and acidic residues" evidence="1">
    <location>
        <begin position="258"/>
        <end position="270"/>
    </location>
</feature>
<dbReference type="AlphaFoldDB" id="A0A1Q2CR00"/>
<feature type="compositionally biased region" description="Pro residues" evidence="1">
    <location>
        <begin position="407"/>
        <end position="417"/>
    </location>
</feature>
<dbReference type="Proteomes" id="UP000188145">
    <property type="component" value="Chromosome"/>
</dbReference>
<organism evidence="2 3">
    <name type="scientific">Tessaracoccus aquimaris</name>
    <dbReference type="NCBI Taxonomy" id="1332264"/>
    <lineage>
        <taxon>Bacteria</taxon>
        <taxon>Bacillati</taxon>
        <taxon>Actinomycetota</taxon>
        <taxon>Actinomycetes</taxon>
        <taxon>Propionibacteriales</taxon>
        <taxon>Propionibacteriaceae</taxon>
        <taxon>Tessaracoccus</taxon>
    </lineage>
</organism>
<accession>A0A1Q2CR00</accession>
<evidence type="ECO:0000313" key="2">
    <source>
        <dbReference type="EMBL" id="AQP48558.1"/>
    </source>
</evidence>
<dbReference type="EMBL" id="CP019606">
    <property type="protein sequence ID" value="AQP48558.1"/>
    <property type="molecule type" value="Genomic_DNA"/>
</dbReference>
<sequence>MKKEVLDKLTALAELDLYPAVQQRSGEFFALVPSMIQADFLELANARAVPNGFFQVAAIFAAVETQGTQIVNEVNRISDQIRGHLASLEKCASTPRRMAEIGKSWRRQAGRVGEMIATAERLSNQPTWRGRASEAHLAVVPKQIAAMKELQRLAETASESVLVVGAIQSNIFDAVGLIFTQAIEQLRGHVSTAPSAFFSRSAGAVTLLTNVEALMRQWLSGEGTWSPSASQIADGLTETSSGGYSWPQAVKASLNGSKTDKDAQTDKDGAWETTVSGEGVSVTGAPAGTDTDSRGTAEVGGTEATDDADEEAKDETSKDTSGTSDKDTSDKDDKADEKDKAEDKKDKKDGGSSAGRDVSQGASIQLGGGGETVGFESINFDKLVSTLTPDPPIVEPPADEPVVDSPPSQPVVEPPKSAPVVEPQEPPAAQPVVGDHPIGLPTGETLPETTFDRDAVSYNPDDIVDRDIDRGLSAWDRLRTTQVER</sequence>
<evidence type="ECO:0000313" key="3">
    <source>
        <dbReference type="Proteomes" id="UP000188145"/>
    </source>
</evidence>
<dbReference type="STRING" id="1332264.BW730_14665"/>
<feature type="compositionally biased region" description="Polar residues" evidence="1">
    <location>
        <begin position="223"/>
        <end position="243"/>
    </location>
</feature>
<reference evidence="3" key="1">
    <citation type="submission" date="2017-02" db="EMBL/GenBank/DDBJ databases">
        <title>Tessaracoccus aquaemaris sp. nov., isolated from the intestine of a Korean rockfish, Sebastes schlegelii, in a marine aquaculture pond.</title>
        <authorList>
            <person name="Tak E.J."/>
            <person name="Bae J.-W."/>
        </authorList>
    </citation>
    <scope>NUCLEOTIDE SEQUENCE [LARGE SCALE GENOMIC DNA]</scope>
    <source>
        <strain evidence="3">NSG39</strain>
    </source>
</reference>
<dbReference type="OrthoDB" id="10006078at2"/>
<name>A0A1Q2CR00_9ACTN</name>
<dbReference type="RefSeq" id="WP_077686900.1">
    <property type="nucleotide sequence ID" value="NZ_CP019606.1"/>
</dbReference>
<dbReference type="KEGG" id="tes:BW730_14665"/>
<proteinExistence type="predicted"/>
<protein>
    <submittedName>
        <fullName evidence="2">Uncharacterized protein</fullName>
    </submittedName>
</protein>